<accession>A0AAU7VRB7</accession>
<reference evidence="2" key="1">
    <citation type="submission" date="2024-06" db="EMBL/GenBank/DDBJ databases">
        <title>Draft genome sequence of Microbacterium sp. strain A8/3-1, isolated from Oxytropis tragacanthoides Fisch. ex DC. Root nodules in the Altai region of Russia.</title>
        <authorList>
            <person name="Sazanova A."/>
            <person name="Guro P."/>
            <person name="Kuznetsova I."/>
            <person name="Belimov A."/>
            <person name="Safronova V."/>
        </authorList>
    </citation>
    <scope>NUCLEOTIDE SEQUENCE</scope>
    <source>
        <strain evidence="2">A8/3-1</strain>
    </source>
</reference>
<evidence type="ECO:0000256" key="1">
    <source>
        <dbReference type="SAM" id="MobiDB-lite"/>
    </source>
</evidence>
<protein>
    <recommendedName>
        <fullName evidence="3">ParB/Sulfiredoxin domain-containing protein</fullName>
    </recommendedName>
</protein>
<name>A0AAU7VRB7_9MICO</name>
<dbReference type="AlphaFoldDB" id="A0AAU7VRB7"/>
<dbReference type="EMBL" id="CP158357">
    <property type="protein sequence ID" value="XBX76895.1"/>
    <property type="molecule type" value="Genomic_DNA"/>
</dbReference>
<feature type="region of interest" description="Disordered" evidence="1">
    <location>
        <begin position="314"/>
        <end position="345"/>
    </location>
</feature>
<sequence>MTEANRAQHIVQALAQYQQQAGPRDTMRVPLRGSGVLLEVVEVPLDLPVLNAESFRIAPSLEEHPQANVVRTDPYSSAAQRVVADLVRASHRHIEDLKESLIEGQDQPGLITRKGKLINGNTRCVLLRELRAEGRITASTIRVAVLPADVVEPQELELESVLQKQIEHKDAYNLVSELMMLKKLHESAGLTDAAIARRLRIRSTQRVTDMRAVLDLMERARRLTTPMLPLTAFIQEKDQAQNWFELLTHVRESDQRDGRQAGDLLIGRWLLAYMLGFNSVHKLRHAYGEWVEADVVPDLEEGNDLGSAIAEVALSSPAEPEEPPTRPVGVDLLGDEPPAPPAPETSTVKQLLNLAVIATRAGDTEVALGNGETAPAADVREALQASVSRGLAASKRRSLAGSRLHRPAFGLTQARSGLKEALDALDEVAELPEFSPHRDNMLLLIDEVTELLEKVTEAAQGDGAEAAEFDA</sequence>
<dbReference type="RefSeq" id="WP_350350469.1">
    <property type="nucleotide sequence ID" value="NZ_CP158357.1"/>
</dbReference>
<evidence type="ECO:0000313" key="2">
    <source>
        <dbReference type="EMBL" id="XBX76895.1"/>
    </source>
</evidence>
<gene>
    <name evidence="2" type="ORF">ABS642_13335</name>
</gene>
<evidence type="ECO:0008006" key="3">
    <source>
        <dbReference type="Google" id="ProtNLM"/>
    </source>
</evidence>
<organism evidence="2">
    <name type="scientific">Microbacterium sp. A8/3-1</name>
    <dbReference type="NCBI Taxonomy" id="3160749"/>
    <lineage>
        <taxon>Bacteria</taxon>
        <taxon>Bacillati</taxon>
        <taxon>Actinomycetota</taxon>
        <taxon>Actinomycetes</taxon>
        <taxon>Micrococcales</taxon>
        <taxon>Microbacteriaceae</taxon>
        <taxon>Microbacterium</taxon>
    </lineage>
</organism>
<proteinExistence type="predicted"/>